<evidence type="ECO:0000256" key="5">
    <source>
        <dbReference type="ARBA" id="ARBA00023163"/>
    </source>
</evidence>
<keyword evidence="9" id="KW-1185">Reference proteome</keyword>
<sequence>MPNKEPNNNRSHKDLTDEELIRIIVQDGEPILYGYLYERYSLKVYNKCYSFVKNPDEAKDLVQDVFLRAYLKLKSYNPDKAAFSTWLYVVTYNLCTNYVTRDRKKSGSDDKKLDKKLKEEAADEDVDIEEMNGLDSEKLKLALDKIAPEDKALLLLKYQDDTPIKEIEALLGVRESAVKMRLNRAKLKVIKTYNSIV</sequence>
<keyword evidence="4" id="KW-0238">DNA-binding</keyword>
<dbReference type="SUPFAM" id="SSF88659">
    <property type="entry name" value="Sigma3 and sigma4 domains of RNA polymerase sigma factors"/>
    <property type="match status" value="1"/>
</dbReference>
<dbReference type="InterPro" id="IPR013325">
    <property type="entry name" value="RNA_pol_sigma_r2"/>
</dbReference>
<proteinExistence type="inferred from homology"/>
<dbReference type="InterPro" id="IPR013324">
    <property type="entry name" value="RNA_pol_sigma_r3/r4-like"/>
</dbReference>
<evidence type="ECO:0000256" key="4">
    <source>
        <dbReference type="ARBA" id="ARBA00023125"/>
    </source>
</evidence>
<dbReference type="SUPFAM" id="SSF88946">
    <property type="entry name" value="Sigma2 domain of RNA polymerase sigma factors"/>
    <property type="match status" value="1"/>
</dbReference>
<dbReference type="EMBL" id="LDJX01000002">
    <property type="protein sequence ID" value="KPM33085.1"/>
    <property type="molecule type" value="Genomic_DNA"/>
</dbReference>
<dbReference type="Gene3D" id="1.10.1740.10">
    <property type="match status" value="1"/>
</dbReference>
<gene>
    <name evidence="8" type="ORF">I595_1511</name>
</gene>
<evidence type="ECO:0000256" key="3">
    <source>
        <dbReference type="ARBA" id="ARBA00023082"/>
    </source>
</evidence>
<dbReference type="Proteomes" id="UP000050280">
    <property type="component" value="Unassembled WGS sequence"/>
</dbReference>
<dbReference type="GO" id="GO:0003677">
    <property type="term" value="F:DNA binding"/>
    <property type="evidence" value="ECO:0007669"/>
    <property type="project" value="UniProtKB-KW"/>
</dbReference>
<keyword evidence="2" id="KW-0805">Transcription regulation</keyword>
<evidence type="ECO:0000259" key="7">
    <source>
        <dbReference type="Pfam" id="PF08281"/>
    </source>
</evidence>
<dbReference type="GO" id="GO:0006352">
    <property type="term" value="P:DNA-templated transcription initiation"/>
    <property type="evidence" value="ECO:0007669"/>
    <property type="project" value="InterPro"/>
</dbReference>
<keyword evidence="3" id="KW-0731">Sigma factor</keyword>
<dbReference type="NCBIfam" id="TIGR02937">
    <property type="entry name" value="sigma70-ECF"/>
    <property type="match status" value="1"/>
</dbReference>
<feature type="domain" description="RNA polymerase sigma-70 region 2" evidence="6">
    <location>
        <begin position="36"/>
        <end position="103"/>
    </location>
</feature>
<dbReference type="GO" id="GO:0016987">
    <property type="term" value="F:sigma factor activity"/>
    <property type="evidence" value="ECO:0007669"/>
    <property type="project" value="UniProtKB-KW"/>
</dbReference>
<comment type="similarity">
    <text evidence="1">Belongs to the sigma-70 factor family. ECF subfamily.</text>
</comment>
<dbReference type="STRING" id="1300341.I595_1511"/>
<evidence type="ECO:0000259" key="6">
    <source>
        <dbReference type="Pfam" id="PF04542"/>
    </source>
</evidence>
<name>A0A0P7AMF1_9FLAO</name>
<feature type="domain" description="RNA polymerase sigma factor 70 region 4 type 2" evidence="7">
    <location>
        <begin position="137"/>
        <end position="188"/>
    </location>
</feature>
<dbReference type="InterPro" id="IPR013249">
    <property type="entry name" value="RNA_pol_sigma70_r4_t2"/>
</dbReference>
<dbReference type="InterPro" id="IPR039425">
    <property type="entry name" value="RNA_pol_sigma-70-like"/>
</dbReference>
<organism evidence="8 9">
    <name type="scientific">Croceitalea dokdonensis DOKDO 023</name>
    <dbReference type="NCBI Taxonomy" id="1300341"/>
    <lineage>
        <taxon>Bacteria</taxon>
        <taxon>Pseudomonadati</taxon>
        <taxon>Bacteroidota</taxon>
        <taxon>Flavobacteriia</taxon>
        <taxon>Flavobacteriales</taxon>
        <taxon>Flavobacteriaceae</taxon>
        <taxon>Croceitalea</taxon>
    </lineage>
</organism>
<accession>A0A0P7AMF1</accession>
<dbReference type="InterPro" id="IPR007627">
    <property type="entry name" value="RNA_pol_sigma70_r2"/>
</dbReference>
<evidence type="ECO:0000256" key="1">
    <source>
        <dbReference type="ARBA" id="ARBA00010641"/>
    </source>
</evidence>
<evidence type="ECO:0000313" key="9">
    <source>
        <dbReference type="Proteomes" id="UP000050280"/>
    </source>
</evidence>
<dbReference type="InterPro" id="IPR014284">
    <property type="entry name" value="RNA_pol_sigma-70_dom"/>
</dbReference>
<dbReference type="InterPro" id="IPR036388">
    <property type="entry name" value="WH-like_DNA-bd_sf"/>
</dbReference>
<dbReference type="PANTHER" id="PTHR43133">
    <property type="entry name" value="RNA POLYMERASE ECF-TYPE SIGMA FACTO"/>
    <property type="match status" value="1"/>
</dbReference>
<comment type="caution">
    <text evidence="8">The sequence shown here is derived from an EMBL/GenBank/DDBJ whole genome shotgun (WGS) entry which is preliminary data.</text>
</comment>
<protein>
    <submittedName>
        <fullName evidence="8">RNA polymerase sigma-70 factor, ECF subfamily</fullName>
    </submittedName>
</protein>
<keyword evidence="5" id="KW-0804">Transcription</keyword>
<evidence type="ECO:0000313" key="8">
    <source>
        <dbReference type="EMBL" id="KPM33085.1"/>
    </source>
</evidence>
<dbReference type="PANTHER" id="PTHR43133:SF8">
    <property type="entry name" value="RNA POLYMERASE SIGMA FACTOR HI_1459-RELATED"/>
    <property type="match status" value="1"/>
</dbReference>
<dbReference type="Pfam" id="PF08281">
    <property type="entry name" value="Sigma70_r4_2"/>
    <property type="match status" value="1"/>
</dbReference>
<dbReference type="Gene3D" id="1.10.10.10">
    <property type="entry name" value="Winged helix-like DNA-binding domain superfamily/Winged helix DNA-binding domain"/>
    <property type="match status" value="1"/>
</dbReference>
<evidence type="ECO:0000256" key="2">
    <source>
        <dbReference type="ARBA" id="ARBA00023015"/>
    </source>
</evidence>
<dbReference type="AlphaFoldDB" id="A0A0P7AMF1"/>
<reference evidence="8 9" key="1">
    <citation type="submission" date="2015-09" db="EMBL/GenBank/DDBJ databases">
        <title>Genome sequence of the marine flavobacterium Croceitalea dokdonensis DOKDO 023 that contains proton- and sodium-pumping rhodopsins.</title>
        <authorList>
            <person name="Kwon S.-K."/>
            <person name="Lee H.K."/>
            <person name="Kwak M.-J."/>
            <person name="Kim J.F."/>
        </authorList>
    </citation>
    <scope>NUCLEOTIDE SEQUENCE [LARGE SCALE GENOMIC DNA]</scope>
    <source>
        <strain evidence="8 9">DOKDO 023</strain>
    </source>
</reference>
<dbReference type="Pfam" id="PF04542">
    <property type="entry name" value="Sigma70_r2"/>
    <property type="match status" value="1"/>
</dbReference>
<dbReference type="OrthoDB" id="1027298at2"/>